<dbReference type="InterPro" id="IPR008978">
    <property type="entry name" value="HSP20-like_chaperone"/>
</dbReference>
<dbReference type="AlphaFoldDB" id="A0A8T0K520"/>
<comment type="caution">
    <text evidence="7">The sequence shown here is derived from an EMBL/GenBank/DDBJ whole genome shotgun (WGS) entry which is preliminary data.</text>
</comment>
<keyword evidence="1" id="KW-0479">Metal-binding</keyword>
<proteinExistence type="inferred from homology"/>
<evidence type="ECO:0000313" key="8">
    <source>
        <dbReference type="Proteomes" id="UP000743370"/>
    </source>
</evidence>
<dbReference type="InterPro" id="IPR044587">
    <property type="entry name" value="HSP21-like"/>
</dbReference>
<dbReference type="Pfam" id="PF06155">
    <property type="entry name" value="GBBH-like_N"/>
    <property type="match status" value="1"/>
</dbReference>
<dbReference type="CDD" id="cd06464">
    <property type="entry name" value="ACD_sHsps-like"/>
    <property type="match status" value="1"/>
</dbReference>
<evidence type="ECO:0000256" key="2">
    <source>
        <dbReference type="ARBA" id="ARBA00023004"/>
    </source>
</evidence>
<dbReference type="Gene3D" id="3.30.2020.30">
    <property type="match status" value="1"/>
</dbReference>
<keyword evidence="3 7" id="KW-0346">Stress response</keyword>
<name>A0A8T0K520_PHAAN</name>
<evidence type="ECO:0000256" key="1">
    <source>
        <dbReference type="ARBA" id="ARBA00022723"/>
    </source>
</evidence>
<feature type="domain" description="SHSP" evidence="6">
    <location>
        <begin position="184"/>
        <end position="306"/>
    </location>
</feature>
<keyword evidence="2" id="KW-0408">Iron</keyword>
<dbReference type="InterPro" id="IPR010376">
    <property type="entry name" value="GBBH-like_N"/>
</dbReference>
<sequence>MLAAIRRMTTVAGETARITRFSLHAPKHVEVEFGDGRMFKLSAEFLRINSPAVDGKIRSIGGEKVISGRRHVGIMSAEPVGNYGVSYLKSKSLFVLFSIKKLTEKGNRNFCNNVKATAGGEASLQKLKHQQQPMMRVPQTSPKVLLNQFPVARTVQQMMDTMERMVENPLVYDSTSPWIVAGDDEYSKGKIPWAIKEGQTDYRMRFNMPGMNKDDVKVWVEENMLVVKAEKTLKEHHEGQANSNEEINTKYEEDWPANSYGRYNHRIALPENIEFDKIKAQVKDGILHVTIPKANTSAKVINIDVH</sequence>
<evidence type="ECO:0000256" key="5">
    <source>
        <dbReference type="RuleBase" id="RU003616"/>
    </source>
</evidence>
<dbReference type="SUPFAM" id="SSF49764">
    <property type="entry name" value="HSP20-like chaperones"/>
    <property type="match status" value="1"/>
</dbReference>
<accession>A0A8T0K520</accession>
<organism evidence="7 8">
    <name type="scientific">Phaseolus angularis</name>
    <name type="common">Azuki bean</name>
    <name type="synonym">Vigna angularis</name>
    <dbReference type="NCBI Taxonomy" id="3914"/>
    <lineage>
        <taxon>Eukaryota</taxon>
        <taxon>Viridiplantae</taxon>
        <taxon>Streptophyta</taxon>
        <taxon>Embryophyta</taxon>
        <taxon>Tracheophyta</taxon>
        <taxon>Spermatophyta</taxon>
        <taxon>Magnoliopsida</taxon>
        <taxon>eudicotyledons</taxon>
        <taxon>Gunneridae</taxon>
        <taxon>Pentapetalae</taxon>
        <taxon>rosids</taxon>
        <taxon>fabids</taxon>
        <taxon>Fabales</taxon>
        <taxon>Fabaceae</taxon>
        <taxon>Papilionoideae</taxon>
        <taxon>50 kb inversion clade</taxon>
        <taxon>NPAAA clade</taxon>
        <taxon>indigoferoid/millettioid clade</taxon>
        <taxon>Phaseoleae</taxon>
        <taxon>Vigna</taxon>
    </lineage>
</organism>
<protein>
    <submittedName>
        <fullName evidence="7">Small heat shock protein</fullName>
    </submittedName>
</protein>
<dbReference type="Gene3D" id="2.60.40.790">
    <property type="match status" value="1"/>
</dbReference>
<dbReference type="PANTHER" id="PTHR46733">
    <property type="entry name" value="26.5 KDA HEAT SHOCK PROTEIN, MITOCHONDRIAL"/>
    <property type="match status" value="1"/>
</dbReference>
<dbReference type="PANTHER" id="PTHR46733:SF6">
    <property type="entry name" value="LOCALIZED SMALL HEAT SHOCK PROTEIN"/>
    <property type="match status" value="1"/>
</dbReference>
<dbReference type="Proteomes" id="UP000743370">
    <property type="component" value="Unassembled WGS sequence"/>
</dbReference>
<dbReference type="Pfam" id="PF00011">
    <property type="entry name" value="HSP20"/>
    <property type="match status" value="1"/>
</dbReference>
<evidence type="ECO:0000259" key="6">
    <source>
        <dbReference type="PROSITE" id="PS01031"/>
    </source>
</evidence>
<reference evidence="7 8" key="1">
    <citation type="submission" date="2020-05" db="EMBL/GenBank/DDBJ databases">
        <title>Vigna angularis (adzuki bean) Var. LongXiaoDou No. 4 denovo assembly.</title>
        <authorList>
            <person name="Xiang H."/>
        </authorList>
    </citation>
    <scope>NUCLEOTIDE SEQUENCE [LARGE SCALE GENOMIC DNA]</scope>
    <source>
        <tissue evidence="7">Leaf</tissue>
    </source>
</reference>
<dbReference type="GO" id="GO:0046872">
    <property type="term" value="F:metal ion binding"/>
    <property type="evidence" value="ECO:0007669"/>
    <property type="project" value="UniProtKB-KW"/>
</dbReference>
<dbReference type="InterPro" id="IPR038492">
    <property type="entry name" value="GBBH-like_N_sf"/>
</dbReference>
<dbReference type="GO" id="GO:0009408">
    <property type="term" value="P:response to heat"/>
    <property type="evidence" value="ECO:0007669"/>
    <property type="project" value="InterPro"/>
</dbReference>
<dbReference type="InterPro" id="IPR002068">
    <property type="entry name" value="A-crystallin/Hsp20_dom"/>
</dbReference>
<evidence type="ECO:0000313" key="7">
    <source>
        <dbReference type="EMBL" id="KAG2394676.1"/>
    </source>
</evidence>
<evidence type="ECO:0000256" key="4">
    <source>
        <dbReference type="PROSITE-ProRule" id="PRU00285"/>
    </source>
</evidence>
<dbReference type="PROSITE" id="PS01031">
    <property type="entry name" value="SHSP"/>
    <property type="match status" value="1"/>
</dbReference>
<comment type="similarity">
    <text evidence="4 5">Belongs to the small heat shock protein (HSP20) family.</text>
</comment>
<gene>
    <name evidence="7" type="ORF">HKW66_Vig0079490</name>
</gene>
<dbReference type="EMBL" id="JABFOF010000006">
    <property type="protein sequence ID" value="KAG2394676.1"/>
    <property type="molecule type" value="Genomic_DNA"/>
</dbReference>
<evidence type="ECO:0000256" key="3">
    <source>
        <dbReference type="ARBA" id="ARBA00023016"/>
    </source>
</evidence>